<evidence type="ECO:0000313" key="2">
    <source>
        <dbReference type="Proteomes" id="UP001153331"/>
    </source>
</evidence>
<evidence type="ECO:0000313" key="1">
    <source>
        <dbReference type="EMBL" id="KAJ8106443.1"/>
    </source>
</evidence>
<dbReference type="EMBL" id="JAPHNI010001168">
    <property type="protein sequence ID" value="KAJ8106443.1"/>
    <property type="molecule type" value="Genomic_DNA"/>
</dbReference>
<proteinExistence type="predicted"/>
<accession>A0ACC2HUP6</accession>
<gene>
    <name evidence="1" type="ORF">OPT61_g9533</name>
</gene>
<comment type="caution">
    <text evidence="1">The sequence shown here is derived from an EMBL/GenBank/DDBJ whole genome shotgun (WGS) entry which is preliminary data.</text>
</comment>
<organism evidence="1 2">
    <name type="scientific">Boeremia exigua</name>
    <dbReference type="NCBI Taxonomy" id="749465"/>
    <lineage>
        <taxon>Eukaryota</taxon>
        <taxon>Fungi</taxon>
        <taxon>Dikarya</taxon>
        <taxon>Ascomycota</taxon>
        <taxon>Pezizomycotina</taxon>
        <taxon>Dothideomycetes</taxon>
        <taxon>Pleosporomycetidae</taxon>
        <taxon>Pleosporales</taxon>
        <taxon>Pleosporineae</taxon>
        <taxon>Didymellaceae</taxon>
        <taxon>Boeremia</taxon>
    </lineage>
</organism>
<keyword evidence="2" id="KW-1185">Reference proteome</keyword>
<name>A0ACC2HUP6_9PLEO</name>
<protein>
    <submittedName>
        <fullName evidence="1">Uncharacterized protein</fullName>
    </submittedName>
</protein>
<sequence length="324" mass="35404">MVRPGELPGGSSSGRGRQPCAHRFNVAPVASSAAARRPYTSRKKHCCVAVPCPLQRPATCDVDRPEAGERVYYTGPSRAPGSATHVLDTRLNLLTTLVPEIFTAKTCLDIGCNAGNVACQLAFDFHASSVTGVDIDPKLVAQAEKLLALRASRARPPTGTSQHIVDYYPMSAVLTHGYRVEPKTKAPRTSSPASTASDWPRIQFVSADWVASADRAISGPFDVILALSVIKWIHLEHLDEGLMTFFSKCAACLCSGGYLVIELQAWDSYEKAVRPNHSPHFTENLKKLVYRPETSFDGLLAEHCLRLCASSTELPRRINVYRKD</sequence>
<dbReference type="Proteomes" id="UP001153331">
    <property type="component" value="Unassembled WGS sequence"/>
</dbReference>
<reference evidence="1" key="1">
    <citation type="submission" date="2022-11" db="EMBL/GenBank/DDBJ databases">
        <title>Genome Sequence of Boeremia exigua.</title>
        <authorList>
            <person name="Buettner E."/>
        </authorList>
    </citation>
    <scope>NUCLEOTIDE SEQUENCE</scope>
    <source>
        <strain evidence="1">CU02</strain>
    </source>
</reference>